<accession>A0AB39UTB4</accession>
<evidence type="ECO:0000313" key="2">
    <source>
        <dbReference type="EMBL" id="XDT71265.1"/>
    </source>
</evidence>
<protein>
    <recommendedName>
        <fullName evidence="3">AI-2E family transporter</fullName>
    </recommendedName>
</protein>
<gene>
    <name evidence="2" type="ORF">AAIA72_10655</name>
</gene>
<name>A0AB39UTB4_9GAMM</name>
<sequence>MLSLSEKTPVRLVQISLPFSVAQLLLGGLNWPNLWLIAVFTLSVYVLARLYTLLEVITLTSLTDTTEFRQLLGVAAVLFIGIATFTWSWLFGTYFAFVVAVYLISPYDRDWLAGRMQMVVYDNKVEYRRVDA</sequence>
<keyword evidence="1" id="KW-1133">Transmembrane helix</keyword>
<evidence type="ECO:0008006" key="3">
    <source>
        <dbReference type="Google" id="ProtNLM"/>
    </source>
</evidence>
<evidence type="ECO:0000256" key="1">
    <source>
        <dbReference type="SAM" id="Phobius"/>
    </source>
</evidence>
<feature type="transmembrane region" description="Helical" evidence="1">
    <location>
        <begin position="71"/>
        <end position="104"/>
    </location>
</feature>
<reference evidence="2" key="1">
    <citation type="submission" date="2024-05" db="EMBL/GenBank/DDBJ databases">
        <title>Genome sequencing of novel strain.</title>
        <authorList>
            <person name="Ganbat D."/>
            <person name="Ganbat S."/>
            <person name="Lee S.-J."/>
        </authorList>
    </citation>
    <scope>NUCLEOTIDE SEQUENCE</scope>
    <source>
        <strain evidence="2">SMD15-11</strain>
    </source>
</reference>
<keyword evidence="1" id="KW-0812">Transmembrane</keyword>
<keyword evidence="1" id="KW-0472">Membrane</keyword>
<feature type="transmembrane region" description="Helical" evidence="1">
    <location>
        <begin position="35"/>
        <end position="59"/>
    </location>
</feature>
<proteinExistence type="predicted"/>
<dbReference type="RefSeq" id="WP_369600303.1">
    <property type="nucleotide sequence ID" value="NZ_CP154858.1"/>
</dbReference>
<dbReference type="AlphaFoldDB" id="A0AB39UTB4"/>
<organism evidence="2">
    <name type="scientific">Thermohahella caldifontis</name>
    <dbReference type="NCBI Taxonomy" id="3142973"/>
    <lineage>
        <taxon>Bacteria</taxon>
        <taxon>Pseudomonadati</taxon>
        <taxon>Pseudomonadota</taxon>
        <taxon>Gammaproteobacteria</taxon>
        <taxon>Oceanospirillales</taxon>
        <taxon>Hahellaceae</taxon>
        <taxon>Thermohahella</taxon>
    </lineage>
</organism>
<dbReference type="KEGG" id="tcd:AAIA72_10655"/>
<dbReference type="EMBL" id="CP154858">
    <property type="protein sequence ID" value="XDT71265.1"/>
    <property type="molecule type" value="Genomic_DNA"/>
</dbReference>